<name>E8T322_THEA1</name>
<evidence type="ECO:0000256" key="1">
    <source>
        <dbReference type="SAM" id="Phobius"/>
    </source>
</evidence>
<dbReference type="OrthoDB" id="1122659at2"/>
<protein>
    <recommendedName>
        <fullName evidence="4">Holin of 3TMs, for gene-transfer release</fullName>
    </recommendedName>
</protein>
<evidence type="ECO:0000313" key="3">
    <source>
        <dbReference type="Proteomes" id="UP000006362"/>
    </source>
</evidence>
<keyword evidence="1" id="KW-0472">Membrane</keyword>
<dbReference type="Pfam" id="PF11351">
    <property type="entry name" value="GTA_holin_3TM"/>
    <property type="match status" value="1"/>
</dbReference>
<dbReference type="AlphaFoldDB" id="E8T322"/>
<dbReference type="STRING" id="648996.Theam_0053"/>
<sequence length="146" mass="16649">MAPVVAALIPGIVEALKGLLKKKAPDVAQKVEELLSDPQTRIELEKLAIRKMELQMEPEKWELADRASAREMARYDMTSDSFLSKNVRPMVLIYLTVMFTIAFFLSAKNEFAAQMVNTFQSLLLWVYGFYFGGRSLEKIVKIVRSK</sequence>
<evidence type="ECO:0008006" key="4">
    <source>
        <dbReference type="Google" id="ProtNLM"/>
    </source>
</evidence>
<keyword evidence="3" id="KW-1185">Reference proteome</keyword>
<gene>
    <name evidence="2" type="ordered locus">Theam_0053</name>
</gene>
<dbReference type="RefSeq" id="WP_013536813.1">
    <property type="nucleotide sequence ID" value="NC_014926.1"/>
</dbReference>
<evidence type="ECO:0000313" key="2">
    <source>
        <dbReference type="EMBL" id="ADU96027.1"/>
    </source>
</evidence>
<dbReference type="KEGG" id="tam:Theam_0053"/>
<feature type="transmembrane region" description="Helical" evidence="1">
    <location>
        <begin position="87"/>
        <end position="105"/>
    </location>
</feature>
<dbReference type="HOGENOM" id="CLU_1863060_0_0_0"/>
<keyword evidence="1" id="KW-0812">Transmembrane</keyword>
<accession>E8T322</accession>
<dbReference type="EMBL" id="CP002444">
    <property type="protein sequence ID" value="ADU96027.1"/>
    <property type="molecule type" value="Genomic_DNA"/>
</dbReference>
<dbReference type="InterPro" id="IPR021497">
    <property type="entry name" value="GTA_holin_3TM"/>
</dbReference>
<organism evidence="2 3">
    <name type="scientific">Thermovibrio ammonificans (strain DSM 15698 / JCM 12110 / HB-1)</name>
    <dbReference type="NCBI Taxonomy" id="648996"/>
    <lineage>
        <taxon>Bacteria</taxon>
        <taxon>Pseudomonadati</taxon>
        <taxon>Aquificota</taxon>
        <taxon>Aquificia</taxon>
        <taxon>Desulfurobacteriales</taxon>
        <taxon>Desulfurobacteriaceae</taxon>
        <taxon>Thermovibrio</taxon>
    </lineage>
</organism>
<proteinExistence type="predicted"/>
<feature type="transmembrane region" description="Helical" evidence="1">
    <location>
        <begin position="111"/>
        <end position="131"/>
    </location>
</feature>
<keyword evidence="1" id="KW-1133">Transmembrane helix</keyword>
<dbReference type="Proteomes" id="UP000006362">
    <property type="component" value="Chromosome"/>
</dbReference>
<reference evidence="2" key="1">
    <citation type="submission" date="2011-01" db="EMBL/GenBank/DDBJ databases">
        <title>Complete sequence of chromosome of Thermovibrio ammonificans HB-1.</title>
        <authorList>
            <consortium name="US DOE Joint Genome Institute"/>
            <person name="Lucas S."/>
            <person name="Copeland A."/>
            <person name="Lapidus A."/>
            <person name="Cheng J.-F."/>
            <person name="Goodwin L."/>
            <person name="Pitluck S."/>
            <person name="Davenport K."/>
            <person name="Detter J.C."/>
            <person name="Han C."/>
            <person name="Tapia R."/>
            <person name="Land M."/>
            <person name="Hauser L."/>
            <person name="Kyrpides N."/>
            <person name="Ivanova N."/>
            <person name="Ovchinnikova G."/>
            <person name="Vetriani C."/>
            <person name="Woyke T."/>
        </authorList>
    </citation>
    <scope>NUCLEOTIDE SEQUENCE [LARGE SCALE GENOMIC DNA]</scope>
    <source>
        <strain evidence="2">HB-1</strain>
    </source>
</reference>